<keyword evidence="2" id="KW-1185">Reference proteome</keyword>
<organism evidence="1 2">
    <name type="scientific">Maritimibacter alkaliphilus HTCC2654</name>
    <dbReference type="NCBI Taxonomy" id="314271"/>
    <lineage>
        <taxon>Bacteria</taxon>
        <taxon>Pseudomonadati</taxon>
        <taxon>Pseudomonadota</taxon>
        <taxon>Alphaproteobacteria</taxon>
        <taxon>Rhodobacterales</taxon>
        <taxon>Roseobacteraceae</taxon>
        <taxon>Maritimibacter</taxon>
    </lineage>
</organism>
<dbReference type="RefSeq" id="WP_008327634.1">
    <property type="nucleotide sequence ID" value="NZ_AAMT01000016.1"/>
</dbReference>
<protein>
    <recommendedName>
        <fullName evidence="3">Glyoxalase family protein</fullName>
    </recommendedName>
</protein>
<dbReference type="Gene3D" id="3.10.180.10">
    <property type="entry name" value="2,3-Dihydroxybiphenyl 1,2-Dioxygenase, domain 1"/>
    <property type="match status" value="1"/>
</dbReference>
<dbReference type="Pfam" id="PF13669">
    <property type="entry name" value="Glyoxalase_4"/>
    <property type="match status" value="1"/>
</dbReference>
<dbReference type="AlphaFoldDB" id="A3VK80"/>
<dbReference type="InterPro" id="IPR029068">
    <property type="entry name" value="Glyas_Bleomycin-R_OHBP_Dase"/>
</dbReference>
<comment type="caution">
    <text evidence="1">The sequence shown here is derived from an EMBL/GenBank/DDBJ whole genome shotgun (WGS) entry which is preliminary data.</text>
</comment>
<evidence type="ECO:0000313" key="2">
    <source>
        <dbReference type="Proteomes" id="UP000002931"/>
    </source>
</evidence>
<dbReference type="HOGENOM" id="CLU_046006_3_0_5"/>
<dbReference type="SUPFAM" id="SSF54593">
    <property type="entry name" value="Glyoxalase/Bleomycin resistance protein/Dihydroxybiphenyl dioxygenase"/>
    <property type="match status" value="1"/>
</dbReference>
<dbReference type="EMBL" id="AAMT01000016">
    <property type="protein sequence ID" value="EAQ11385.1"/>
    <property type="molecule type" value="Genomic_DNA"/>
</dbReference>
<gene>
    <name evidence="1" type="ORF">RB2654_23523</name>
</gene>
<dbReference type="OrthoDB" id="9792173at2"/>
<dbReference type="STRING" id="314271.RB2654_23523"/>
<reference evidence="1 2" key="1">
    <citation type="journal article" date="2010" name="J. Bacteriol.">
        <title>Genome sequences of Pelagibaca bermudensis HTCC2601T and Maritimibacter alkaliphilus HTCC2654T, the type strains of two marine Roseobacter genera.</title>
        <authorList>
            <person name="Thrash J.C."/>
            <person name="Cho J.C."/>
            <person name="Ferriera S."/>
            <person name="Johnson J."/>
            <person name="Vergin K.L."/>
            <person name="Giovannoni S.J."/>
        </authorList>
    </citation>
    <scope>NUCLEOTIDE SEQUENCE [LARGE SCALE GENOMIC DNA]</scope>
    <source>
        <strain evidence="1 2">HTCC2654</strain>
    </source>
</reference>
<evidence type="ECO:0000313" key="1">
    <source>
        <dbReference type="EMBL" id="EAQ11385.1"/>
    </source>
</evidence>
<proteinExistence type="predicted"/>
<accession>A3VK80</accession>
<dbReference type="Proteomes" id="UP000002931">
    <property type="component" value="Unassembled WGS sequence"/>
</dbReference>
<evidence type="ECO:0008006" key="3">
    <source>
        <dbReference type="Google" id="ProtNLM"/>
    </source>
</evidence>
<sequence length="180" mass="20202">MSRIFGEIRQVAYITDDMDRTLAFLSETAGIGPWFVARDVTLKDVTYRGTTCDLRIGAALANSGALQIEVIQQHNDVPSMYTEFTDRNGFGLIPQHYSAWPTAYDATLRRALDAGFEVIQEGRSAYGPLSYLQHPETPDFYMELTELTAERKSIFDQVRDAADGWDGSDPVREGWPTPKV</sequence>
<name>A3VK80_9RHOB</name>